<dbReference type="GO" id="GO:0006508">
    <property type="term" value="P:proteolysis"/>
    <property type="evidence" value="ECO:0007669"/>
    <property type="project" value="InterPro"/>
</dbReference>
<dbReference type="SMART" id="SM00020">
    <property type="entry name" value="Tryp_SPc"/>
    <property type="match status" value="1"/>
</dbReference>
<gene>
    <name evidence="5" type="ORF">BVIRIDIS_18050</name>
</gene>
<dbReference type="PROSITE" id="PS00134">
    <property type="entry name" value="TRYPSIN_HIS"/>
    <property type="match status" value="1"/>
</dbReference>
<dbReference type="OrthoDB" id="267336at2"/>
<evidence type="ECO:0000256" key="3">
    <source>
        <dbReference type="SAM" id="SignalP"/>
    </source>
</evidence>
<dbReference type="Pfam" id="PF00089">
    <property type="entry name" value="Trypsin"/>
    <property type="match status" value="1"/>
</dbReference>
<dbReference type="Proteomes" id="UP000065734">
    <property type="component" value="Chromosome I"/>
</dbReference>
<accession>A0A0N7IUR9</accession>
<dbReference type="AlphaFoldDB" id="A0A0N7IUR9"/>
<feature type="domain" description="Peptidase S1" evidence="4">
    <location>
        <begin position="31"/>
        <end position="249"/>
    </location>
</feature>
<keyword evidence="3" id="KW-0732">Signal</keyword>
<dbReference type="InterPro" id="IPR043504">
    <property type="entry name" value="Peptidase_S1_PA_chymotrypsin"/>
</dbReference>
<dbReference type="InterPro" id="IPR050430">
    <property type="entry name" value="Peptidase_S1"/>
</dbReference>
<feature type="signal peptide" evidence="3">
    <location>
        <begin position="1"/>
        <end position="30"/>
    </location>
</feature>
<dbReference type="GO" id="GO:0004252">
    <property type="term" value="F:serine-type endopeptidase activity"/>
    <property type="evidence" value="ECO:0007669"/>
    <property type="project" value="InterPro"/>
</dbReference>
<evidence type="ECO:0000256" key="2">
    <source>
        <dbReference type="ARBA" id="ARBA00023157"/>
    </source>
</evidence>
<dbReference type="EMBL" id="LN907867">
    <property type="protein sequence ID" value="CUU42790.1"/>
    <property type="molecule type" value="Genomic_DNA"/>
</dbReference>
<protein>
    <submittedName>
        <fullName evidence="5">V8-like Glu-specific endopeptidase</fullName>
    </submittedName>
</protein>
<feature type="chain" id="PRO_5009790878" evidence="3">
    <location>
        <begin position="31"/>
        <end position="257"/>
    </location>
</feature>
<dbReference type="PANTHER" id="PTHR24276:SF98">
    <property type="entry name" value="FI18310P1-RELATED"/>
    <property type="match status" value="1"/>
</dbReference>
<organism evidence="5 6">
    <name type="scientific">Blastochloris viridis</name>
    <name type="common">Rhodopseudomonas viridis</name>
    <dbReference type="NCBI Taxonomy" id="1079"/>
    <lineage>
        <taxon>Bacteria</taxon>
        <taxon>Pseudomonadati</taxon>
        <taxon>Pseudomonadota</taxon>
        <taxon>Alphaproteobacteria</taxon>
        <taxon>Hyphomicrobiales</taxon>
        <taxon>Blastochloridaceae</taxon>
        <taxon>Blastochloris</taxon>
    </lineage>
</organism>
<evidence type="ECO:0000256" key="1">
    <source>
        <dbReference type="ARBA" id="ARBA00007664"/>
    </source>
</evidence>
<dbReference type="PRINTS" id="PR00722">
    <property type="entry name" value="CHYMOTRYPSIN"/>
</dbReference>
<dbReference type="InterPro" id="IPR018114">
    <property type="entry name" value="TRYPSIN_HIS"/>
</dbReference>
<evidence type="ECO:0000313" key="6">
    <source>
        <dbReference type="Proteomes" id="UP000065734"/>
    </source>
</evidence>
<dbReference type="SUPFAM" id="SSF50494">
    <property type="entry name" value="Trypsin-like serine proteases"/>
    <property type="match status" value="1"/>
</dbReference>
<dbReference type="Gene3D" id="2.40.10.10">
    <property type="entry name" value="Trypsin-like serine proteases"/>
    <property type="match status" value="1"/>
</dbReference>
<comment type="similarity">
    <text evidence="1">Belongs to the peptidase S1 family.</text>
</comment>
<reference evidence="6" key="1">
    <citation type="journal article" date="2016" name="Genome Announc.">
        <title>Revised genome sequence of the purple photosynthetic bacterium Blastochloris viridis.</title>
        <authorList>
            <person name="Liu L.N."/>
            <person name="Faulkner M."/>
            <person name="Liu X."/>
            <person name="Huang F."/>
            <person name="Darby A.C."/>
            <person name="Hall N."/>
        </authorList>
    </citation>
    <scope>NUCLEOTIDE SEQUENCE [LARGE SCALE GENOMIC DNA]</scope>
    <source>
        <strain evidence="6">ATCC 19567 / DSM 133 / F</strain>
    </source>
</reference>
<name>A0A0N7IUR9_BLAVI</name>
<dbReference type="InterPro" id="IPR001314">
    <property type="entry name" value="Peptidase_S1A"/>
</dbReference>
<dbReference type="PANTHER" id="PTHR24276">
    <property type="entry name" value="POLYSERASE-RELATED"/>
    <property type="match status" value="1"/>
</dbReference>
<dbReference type="PROSITE" id="PS50240">
    <property type="entry name" value="TRYPSIN_DOM"/>
    <property type="match status" value="1"/>
</dbReference>
<keyword evidence="6" id="KW-1185">Reference proteome</keyword>
<evidence type="ECO:0000259" key="4">
    <source>
        <dbReference type="PROSITE" id="PS50240"/>
    </source>
</evidence>
<dbReference type="STRING" id="1079.BVIR_2359"/>
<proteinExistence type="inferred from homology"/>
<dbReference type="InterPro" id="IPR009003">
    <property type="entry name" value="Peptidase_S1_PA"/>
</dbReference>
<sequence>MTVKRATVNCATMTFAIAALVFAAATPAGAIVGGAPAAPALKAHLIEVVSPNGACSGTVVGRNLVLTAGHCVDRPGSYAVLVRGANGPSVVEIDGVAIHPAWTRAHDQQKKPSPDVALVRTRSPLPAQFRPIALSAATGLPAVGAQFTLAGFGLSEEGSPRSGGVLRTVTLKVLLRYVTAQAKLVPLGGAPAGACELDSGGAALTSENGASVLAGVIAWSAGDGTKNCGAASAITAVGAIADWLPLAAQKLGARLGE</sequence>
<keyword evidence="2" id="KW-1015">Disulfide bond</keyword>
<dbReference type="KEGG" id="bvr:BVIR_2359"/>
<dbReference type="InterPro" id="IPR001254">
    <property type="entry name" value="Trypsin_dom"/>
</dbReference>
<evidence type="ECO:0000313" key="5">
    <source>
        <dbReference type="EMBL" id="CUU42790.1"/>
    </source>
</evidence>